<proteinExistence type="predicted"/>
<organism evidence="1">
    <name type="scientific">marine sediment metagenome</name>
    <dbReference type="NCBI Taxonomy" id="412755"/>
    <lineage>
        <taxon>unclassified sequences</taxon>
        <taxon>metagenomes</taxon>
        <taxon>ecological metagenomes</taxon>
    </lineage>
</organism>
<comment type="caution">
    <text evidence="1">The sequence shown here is derived from an EMBL/GenBank/DDBJ whole genome shotgun (WGS) entry which is preliminary data.</text>
</comment>
<reference evidence="1" key="1">
    <citation type="journal article" date="2015" name="Nature">
        <title>Complex archaea that bridge the gap between prokaryotes and eukaryotes.</title>
        <authorList>
            <person name="Spang A."/>
            <person name="Saw J.H."/>
            <person name="Jorgensen S.L."/>
            <person name="Zaremba-Niedzwiedzka K."/>
            <person name="Martijn J."/>
            <person name="Lind A.E."/>
            <person name="van Eijk R."/>
            <person name="Schleper C."/>
            <person name="Guy L."/>
            <person name="Ettema T.J."/>
        </authorList>
    </citation>
    <scope>NUCLEOTIDE SEQUENCE</scope>
</reference>
<dbReference type="AlphaFoldDB" id="A0A0F9KSL4"/>
<sequence length="54" mass="6635">MKCINKCEHKLKQVEVTPANYRLYQMVCEKCEEYFMIDHNNFTIWTMDEWEAAK</sequence>
<protein>
    <submittedName>
        <fullName evidence="1">Uncharacterized protein</fullName>
    </submittedName>
</protein>
<dbReference type="EMBL" id="LAZR01008589">
    <property type="protein sequence ID" value="KKM77786.1"/>
    <property type="molecule type" value="Genomic_DNA"/>
</dbReference>
<evidence type="ECO:0000313" key="1">
    <source>
        <dbReference type="EMBL" id="KKM77786.1"/>
    </source>
</evidence>
<gene>
    <name evidence="1" type="ORF">LCGC14_1366400</name>
</gene>
<accession>A0A0F9KSL4</accession>
<name>A0A0F9KSL4_9ZZZZ</name>